<feature type="chain" id="PRO_5040756014" evidence="1">
    <location>
        <begin position="30"/>
        <end position="226"/>
    </location>
</feature>
<name>A0A9W8TUA0_9AGAR</name>
<evidence type="ECO:0000313" key="2">
    <source>
        <dbReference type="EMBL" id="KAJ3740526.1"/>
    </source>
</evidence>
<keyword evidence="3" id="KW-1185">Reference proteome</keyword>
<evidence type="ECO:0000256" key="1">
    <source>
        <dbReference type="SAM" id="SignalP"/>
    </source>
</evidence>
<dbReference type="Proteomes" id="UP001142393">
    <property type="component" value="Unassembled WGS sequence"/>
</dbReference>
<proteinExistence type="predicted"/>
<gene>
    <name evidence="2" type="ORF">DFH05DRAFT_420985</name>
</gene>
<reference evidence="2 3" key="1">
    <citation type="journal article" date="2023" name="Proc. Natl. Acad. Sci. U.S.A.">
        <title>A global phylogenomic analysis of the shiitake genus Lentinula.</title>
        <authorList>
            <person name="Sierra-Patev S."/>
            <person name="Min B."/>
            <person name="Naranjo-Ortiz M."/>
            <person name="Looney B."/>
            <person name="Konkel Z."/>
            <person name="Slot J.C."/>
            <person name="Sakamoto Y."/>
            <person name="Steenwyk J.L."/>
            <person name="Rokas A."/>
            <person name="Carro J."/>
            <person name="Camarero S."/>
            <person name="Ferreira P."/>
            <person name="Molpeceres G."/>
            <person name="Ruiz-Duenas F.J."/>
            <person name="Serrano A."/>
            <person name="Henrissat B."/>
            <person name="Drula E."/>
            <person name="Hughes K.W."/>
            <person name="Mata J.L."/>
            <person name="Ishikawa N.K."/>
            <person name="Vargas-Isla R."/>
            <person name="Ushijima S."/>
            <person name="Smith C.A."/>
            <person name="Donoghue J."/>
            <person name="Ahrendt S."/>
            <person name="Andreopoulos W."/>
            <person name="He G."/>
            <person name="LaButti K."/>
            <person name="Lipzen A."/>
            <person name="Ng V."/>
            <person name="Riley R."/>
            <person name="Sandor L."/>
            <person name="Barry K."/>
            <person name="Martinez A.T."/>
            <person name="Xiao Y."/>
            <person name="Gibbons J.G."/>
            <person name="Terashima K."/>
            <person name="Grigoriev I.V."/>
            <person name="Hibbett D."/>
        </authorList>
    </citation>
    <scope>NUCLEOTIDE SEQUENCE [LARGE SCALE GENOMIC DNA]</scope>
    <source>
        <strain evidence="2 3">TFB7810</strain>
    </source>
</reference>
<comment type="caution">
    <text evidence="2">The sequence shown here is derived from an EMBL/GenBank/DDBJ whole genome shotgun (WGS) entry which is preliminary data.</text>
</comment>
<feature type="signal peptide" evidence="1">
    <location>
        <begin position="1"/>
        <end position="29"/>
    </location>
</feature>
<accession>A0A9W8TUA0</accession>
<sequence length="226" mass="25720">MRPFSSITNLFSAVLPFLLLDVLDYKANASPMRSLSKTTTLSFASQLNGRGQPLVPRMTIGYAYWQDEAKCQEYNNEASRDLLSRPRTHFVLSPVPKYDAAEPANAQDGSCEVRNMLGTVSKLDIYLSPQCIFEADKYRVLDSKMRYSNTLDSHPLSAITFLAQEYHIPRMVLTRHNTENLNIRLDSAESLLSQSTFELYPDVLFYPLGLSRLISMLFYSESSRNH</sequence>
<organism evidence="2 3">
    <name type="scientific">Lentinula detonsa</name>
    <dbReference type="NCBI Taxonomy" id="2804962"/>
    <lineage>
        <taxon>Eukaryota</taxon>
        <taxon>Fungi</taxon>
        <taxon>Dikarya</taxon>
        <taxon>Basidiomycota</taxon>
        <taxon>Agaricomycotina</taxon>
        <taxon>Agaricomycetes</taxon>
        <taxon>Agaricomycetidae</taxon>
        <taxon>Agaricales</taxon>
        <taxon>Marasmiineae</taxon>
        <taxon>Omphalotaceae</taxon>
        <taxon>Lentinula</taxon>
    </lineage>
</organism>
<protein>
    <submittedName>
        <fullName evidence="2">Uncharacterized protein</fullName>
    </submittedName>
</protein>
<dbReference type="EMBL" id="JANVFU010000014">
    <property type="protein sequence ID" value="KAJ3740526.1"/>
    <property type="molecule type" value="Genomic_DNA"/>
</dbReference>
<dbReference type="AlphaFoldDB" id="A0A9W8TUA0"/>
<evidence type="ECO:0000313" key="3">
    <source>
        <dbReference type="Proteomes" id="UP001142393"/>
    </source>
</evidence>
<keyword evidence="1" id="KW-0732">Signal</keyword>